<keyword evidence="3" id="KW-0472">Membrane</keyword>
<keyword evidence="5" id="KW-1185">Reference proteome</keyword>
<evidence type="ECO:0000256" key="3">
    <source>
        <dbReference type="SAM" id="Phobius"/>
    </source>
</evidence>
<keyword evidence="3" id="KW-1133">Transmembrane helix</keyword>
<dbReference type="Proteomes" id="UP001295684">
    <property type="component" value="Unassembled WGS sequence"/>
</dbReference>
<gene>
    <name evidence="4" type="ORF">ECRASSUSDP1_LOCUS14858</name>
</gene>
<sequence>MLNITRILPKTGMRSANHFHTVTRAKTVKPTFRDPNQTFMFNSSLFRFERRGFLKDEYKQKMKQFAKSTTENAKKIGNKVYENMPDKETTKSTLKSASQVTSKAGKQVFNKLSELAKNQKENISSYEQKQSGTSSPNQETKRSSASSGSRKDTSSQQKSGGFFNTKKEDIHSLPGKVSFLGKFFAFVAKTIARVTKWFSRKIFGRLFTSASSGIFRAFKDRIVTKALLLLGGLISLVVAYKSLKKYVKGRKFRKKDQEIEELKNEIRVMKDELNSEIKYLRQIREKKG</sequence>
<feature type="transmembrane region" description="Helical" evidence="3">
    <location>
        <begin position="222"/>
        <end position="243"/>
    </location>
</feature>
<organism evidence="4 5">
    <name type="scientific">Euplotes crassus</name>
    <dbReference type="NCBI Taxonomy" id="5936"/>
    <lineage>
        <taxon>Eukaryota</taxon>
        <taxon>Sar</taxon>
        <taxon>Alveolata</taxon>
        <taxon>Ciliophora</taxon>
        <taxon>Intramacronucleata</taxon>
        <taxon>Spirotrichea</taxon>
        <taxon>Hypotrichia</taxon>
        <taxon>Euplotida</taxon>
        <taxon>Euplotidae</taxon>
        <taxon>Moneuplotes</taxon>
    </lineage>
</organism>
<dbReference type="EMBL" id="CAMPGE010014863">
    <property type="protein sequence ID" value="CAI2373512.1"/>
    <property type="molecule type" value="Genomic_DNA"/>
</dbReference>
<evidence type="ECO:0000256" key="2">
    <source>
        <dbReference type="SAM" id="MobiDB-lite"/>
    </source>
</evidence>
<accession>A0AAD1XIT0</accession>
<feature type="compositionally biased region" description="Polar residues" evidence="2">
    <location>
        <begin position="121"/>
        <end position="159"/>
    </location>
</feature>
<comment type="caution">
    <text evidence="4">The sequence shown here is derived from an EMBL/GenBank/DDBJ whole genome shotgun (WGS) entry which is preliminary data.</text>
</comment>
<reference evidence="4" key="1">
    <citation type="submission" date="2023-07" db="EMBL/GenBank/DDBJ databases">
        <authorList>
            <consortium name="AG Swart"/>
            <person name="Singh M."/>
            <person name="Singh A."/>
            <person name="Seah K."/>
            <person name="Emmerich C."/>
        </authorList>
    </citation>
    <scope>NUCLEOTIDE SEQUENCE</scope>
    <source>
        <strain evidence="4">DP1</strain>
    </source>
</reference>
<feature type="region of interest" description="Disordered" evidence="2">
    <location>
        <begin position="121"/>
        <end position="166"/>
    </location>
</feature>
<feature type="coiled-coil region" evidence="1">
    <location>
        <begin position="252"/>
        <end position="279"/>
    </location>
</feature>
<evidence type="ECO:0000256" key="1">
    <source>
        <dbReference type="SAM" id="Coils"/>
    </source>
</evidence>
<evidence type="ECO:0000313" key="4">
    <source>
        <dbReference type="EMBL" id="CAI2373512.1"/>
    </source>
</evidence>
<proteinExistence type="predicted"/>
<name>A0AAD1XIT0_EUPCR</name>
<keyword evidence="3" id="KW-0812">Transmembrane</keyword>
<evidence type="ECO:0000313" key="5">
    <source>
        <dbReference type="Proteomes" id="UP001295684"/>
    </source>
</evidence>
<feature type="region of interest" description="Disordered" evidence="2">
    <location>
        <begin position="76"/>
        <end position="100"/>
    </location>
</feature>
<keyword evidence="1" id="KW-0175">Coiled coil</keyword>
<dbReference type="AlphaFoldDB" id="A0AAD1XIT0"/>
<protein>
    <submittedName>
        <fullName evidence="4">Uncharacterized protein</fullName>
    </submittedName>
</protein>
<feature type="compositionally biased region" description="Polar residues" evidence="2">
    <location>
        <begin position="91"/>
        <end position="100"/>
    </location>
</feature>